<evidence type="ECO:0000313" key="2">
    <source>
        <dbReference type="EMBL" id="MDH6281631.1"/>
    </source>
</evidence>
<name>A0ABT6MCZ4_9NOCA</name>
<comment type="caution">
    <text evidence="2">The sequence shown here is derived from an EMBL/GenBank/DDBJ whole genome shotgun (WGS) entry which is preliminary data.</text>
</comment>
<dbReference type="EMBL" id="JARXVC010000006">
    <property type="protein sequence ID" value="MDH6281631.1"/>
    <property type="molecule type" value="Genomic_DNA"/>
</dbReference>
<accession>A0ABT6MCZ4</accession>
<feature type="compositionally biased region" description="Basic and acidic residues" evidence="1">
    <location>
        <begin position="10"/>
        <end position="25"/>
    </location>
</feature>
<protein>
    <submittedName>
        <fullName evidence="2">Uncharacterized protein</fullName>
    </submittedName>
</protein>
<feature type="region of interest" description="Disordered" evidence="1">
    <location>
        <begin position="1"/>
        <end position="26"/>
    </location>
</feature>
<reference evidence="2 3" key="1">
    <citation type="submission" date="2023-04" db="EMBL/GenBank/DDBJ databases">
        <title>Forest soil microbial communities from Buena Vista Peninsula, Colon Province, Panama.</title>
        <authorList>
            <person name="Bouskill N."/>
        </authorList>
    </citation>
    <scope>NUCLEOTIDE SEQUENCE [LARGE SCALE GENOMIC DNA]</scope>
    <source>
        <strain evidence="2 3">CFH S0262</strain>
    </source>
</reference>
<evidence type="ECO:0000313" key="3">
    <source>
        <dbReference type="Proteomes" id="UP001160334"/>
    </source>
</evidence>
<proteinExistence type="predicted"/>
<organism evidence="2 3">
    <name type="scientific">Prescottella agglutinans</name>
    <dbReference type="NCBI Taxonomy" id="1644129"/>
    <lineage>
        <taxon>Bacteria</taxon>
        <taxon>Bacillati</taxon>
        <taxon>Actinomycetota</taxon>
        <taxon>Actinomycetes</taxon>
        <taxon>Mycobacteriales</taxon>
        <taxon>Nocardiaceae</taxon>
        <taxon>Prescottella</taxon>
    </lineage>
</organism>
<gene>
    <name evidence="2" type="ORF">M2280_002852</name>
</gene>
<dbReference type="RefSeq" id="WP_280760953.1">
    <property type="nucleotide sequence ID" value="NZ_JARXVC010000006.1"/>
</dbReference>
<sequence>MVGVHFSSELWRDGREAGDGAREMDTAGEGIGVGLCEKVYLKSDPPIPSPDIVQLDQQFHLTCRPPPATLP</sequence>
<keyword evidence="3" id="KW-1185">Reference proteome</keyword>
<evidence type="ECO:0000256" key="1">
    <source>
        <dbReference type="SAM" id="MobiDB-lite"/>
    </source>
</evidence>
<dbReference type="Proteomes" id="UP001160334">
    <property type="component" value="Unassembled WGS sequence"/>
</dbReference>